<dbReference type="EMBL" id="AGCU01115162">
    <property type="status" value="NOT_ANNOTATED_CDS"/>
    <property type="molecule type" value="Genomic_DNA"/>
</dbReference>
<sequence>SQELVEFGGAEKKAGDSLRLFCKASGFNFGSSGMSWMRQAPGKGLEWVAHLYWDRWDRASYADRVKGRFTTSREPSESLLYLPMTGLEPEDTGRYHCARDRQSPQCGEAGCGGPAVWGPNRVVIVEN</sequence>
<dbReference type="InterPro" id="IPR013106">
    <property type="entry name" value="Ig_V-set"/>
</dbReference>
<dbReference type="GO" id="GO:0019814">
    <property type="term" value="C:immunoglobulin complex"/>
    <property type="evidence" value="ECO:0007669"/>
    <property type="project" value="UniProtKB-KW"/>
</dbReference>
<dbReference type="SMART" id="SM00406">
    <property type="entry name" value="IGv"/>
    <property type="match status" value="1"/>
</dbReference>
<dbReference type="Ensembl" id="ENSPSIT00000006814.1">
    <property type="protein sequence ID" value="ENSPSIP00000006776.1"/>
    <property type="gene ID" value="ENSPSIG00000006261.1"/>
</dbReference>
<dbReference type="InterPro" id="IPR036179">
    <property type="entry name" value="Ig-like_dom_sf"/>
</dbReference>
<dbReference type="PANTHER" id="PTHR23266">
    <property type="entry name" value="IMMUNOGLOBULIN HEAVY CHAIN"/>
    <property type="match status" value="1"/>
</dbReference>
<keyword evidence="3" id="KW-1280">Immunoglobulin</keyword>
<dbReference type="EMBL" id="AGCU01115161">
    <property type="status" value="NOT_ANNOTATED_CDS"/>
    <property type="molecule type" value="Genomic_DNA"/>
</dbReference>
<dbReference type="Proteomes" id="UP000007267">
    <property type="component" value="Unassembled WGS sequence"/>
</dbReference>
<dbReference type="InterPro" id="IPR003599">
    <property type="entry name" value="Ig_sub"/>
</dbReference>
<reference evidence="5" key="4">
    <citation type="submission" date="2025-09" db="UniProtKB">
        <authorList>
            <consortium name="Ensembl"/>
        </authorList>
    </citation>
    <scope>IDENTIFICATION</scope>
</reference>
<keyword evidence="2" id="KW-1064">Adaptive immunity</keyword>
<dbReference type="GO" id="GO:0005576">
    <property type="term" value="C:extracellular region"/>
    <property type="evidence" value="ECO:0007669"/>
    <property type="project" value="UniProtKB-ARBA"/>
</dbReference>
<keyword evidence="1" id="KW-0391">Immunity</keyword>
<feature type="domain" description="Ig-like" evidence="4">
    <location>
        <begin position="15"/>
        <end position="97"/>
    </location>
</feature>
<protein>
    <recommendedName>
        <fullName evidence="4">Ig-like domain-containing protein</fullName>
    </recommendedName>
</protein>
<evidence type="ECO:0000256" key="2">
    <source>
        <dbReference type="ARBA" id="ARBA00023130"/>
    </source>
</evidence>
<dbReference type="InterPro" id="IPR007110">
    <property type="entry name" value="Ig-like_dom"/>
</dbReference>
<evidence type="ECO:0000313" key="6">
    <source>
        <dbReference type="Proteomes" id="UP000007267"/>
    </source>
</evidence>
<dbReference type="InterPro" id="IPR050199">
    <property type="entry name" value="IgHV"/>
</dbReference>
<dbReference type="Gene3D" id="2.60.40.10">
    <property type="entry name" value="Immunoglobulins"/>
    <property type="match status" value="1"/>
</dbReference>
<evidence type="ECO:0000256" key="3">
    <source>
        <dbReference type="ARBA" id="ARBA00043265"/>
    </source>
</evidence>
<accession>K7FFG6</accession>
<dbReference type="PROSITE" id="PS50835">
    <property type="entry name" value="IG_LIKE"/>
    <property type="match status" value="1"/>
</dbReference>
<organism evidence="5 6">
    <name type="scientific">Pelodiscus sinensis</name>
    <name type="common">Chinese softshell turtle</name>
    <name type="synonym">Trionyx sinensis</name>
    <dbReference type="NCBI Taxonomy" id="13735"/>
    <lineage>
        <taxon>Eukaryota</taxon>
        <taxon>Metazoa</taxon>
        <taxon>Chordata</taxon>
        <taxon>Craniata</taxon>
        <taxon>Vertebrata</taxon>
        <taxon>Euteleostomi</taxon>
        <taxon>Archelosauria</taxon>
        <taxon>Testudinata</taxon>
        <taxon>Testudines</taxon>
        <taxon>Cryptodira</taxon>
        <taxon>Trionychia</taxon>
        <taxon>Trionychidae</taxon>
        <taxon>Pelodiscus</taxon>
    </lineage>
</organism>
<dbReference type="GeneTree" id="ENSGT01050000244936"/>
<reference evidence="5" key="3">
    <citation type="submission" date="2025-08" db="UniProtKB">
        <authorList>
            <consortium name="Ensembl"/>
        </authorList>
    </citation>
    <scope>IDENTIFICATION</scope>
</reference>
<reference evidence="6" key="1">
    <citation type="submission" date="2011-10" db="EMBL/GenBank/DDBJ databases">
        <authorList>
            <consortium name="Soft-shell Turtle Genome Consortium"/>
        </authorList>
    </citation>
    <scope>NUCLEOTIDE SEQUENCE [LARGE SCALE GENOMIC DNA]</scope>
    <source>
        <strain evidence="6">Daiwa-1</strain>
    </source>
</reference>
<evidence type="ECO:0000256" key="1">
    <source>
        <dbReference type="ARBA" id="ARBA00022859"/>
    </source>
</evidence>
<keyword evidence="6" id="KW-1185">Reference proteome</keyword>
<name>K7FFG6_PELSI</name>
<dbReference type="AlphaFoldDB" id="K7FFG6"/>
<dbReference type="SUPFAM" id="SSF48726">
    <property type="entry name" value="Immunoglobulin"/>
    <property type="match status" value="1"/>
</dbReference>
<reference evidence="6" key="2">
    <citation type="journal article" date="2013" name="Nat. Genet.">
        <title>The draft genomes of soft-shell turtle and green sea turtle yield insights into the development and evolution of the turtle-specific body plan.</title>
        <authorList>
            <person name="Wang Z."/>
            <person name="Pascual-Anaya J."/>
            <person name="Zadissa A."/>
            <person name="Li W."/>
            <person name="Niimura Y."/>
            <person name="Huang Z."/>
            <person name="Li C."/>
            <person name="White S."/>
            <person name="Xiong Z."/>
            <person name="Fang D."/>
            <person name="Wang B."/>
            <person name="Ming Y."/>
            <person name="Chen Y."/>
            <person name="Zheng Y."/>
            <person name="Kuraku S."/>
            <person name="Pignatelli M."/>
            <person name="Herrero J."/>
            <person name="Beal K."/>
            <person name="Nozawa M."/>
            <person name="Li Q."/>
            <person name="Wang J."/>
            <person name="Zhang H."/>
            <person name="Yu L."/>
            <person name="Shigenobu S."/>
            <person name="Wang J."/>
            <person name="Liu J."/>
            <person name="Flicek P."/>
            <person name="Searle S."/>
            <person name="Wang J."/>
            <person name="Kuratani S."/>
            <person name="Yin Y."/>
            <person name="Aken B."/>
            <person name="Zhang G."/>
            <person name="Irie N."/>
        </authorList>
    </citation>
    <scope>NUCLEOTIDE SEQUENCE [LARGE SCALE GENOMIC DNA]</scope>
    <source>
        <strain evidence="6">Daiwa-1</strain>
    </source>
</reference>
<dbReference type="Pfam" id="PF07686">
    <property type="entry name" value="V-set"/>
    <property type="match status" value="1"/>
</dbReference>
<dbReference type="SMART" id="SM00409">
    <property type="entry name" value="IG"/>
    <property type="match status" value="1"/>
</dbReference>
<dbReference type="GO" id="GO:0002250">
    <property type="term" value="P:adaptive immune response"/>
    <property type="evidence" value="ECO:0007669"/>
    <property type="project" value="UniProtKB-KW"/>
</dbReference>
<dbReference type="HOGENOM" id="CLU_077975_5_1_1"/>
<dbReference type="EMBL" id="AGCU01115163">
    <property type="status" value="NOT_ANNOTATED_CDS"/>
    <property type="molecule type" value="Genomic_DNA"/>
</dbReference>
<evidence type="ECO:0000313" key="5">
    <source>
        <dbReference type="Ensembl" id="ENSPSIP00000006776.1"/>
    </source>
</evidence>
<proteinExistence type="predicted"/>
<evidence type="ECO:0000259" key="4">
    <source>
        <dbReference type="PROSITE" id="PS50835"/>
    </source>
</evidence>
<dbReference type="InterPro" id="IPR013783">
    <property type="entry name" value="Ig-like_fold"/>
</dbReference>